<dbReference type="AlphaFoldDB" id="A0A815Z2Q8"/>
<keyword evidence="2" id="KW-1185">Reference proteome</keyword>
<sequence>MEITSNVPFYEKTNQFELENENEFNNEANSIINEIIEKMKNPYEEVDTLIQVLNEQKDTSQTVSKEDEKYKELLNSFKS</sequence>
<gene>
    <name evidence="1" type="ORF">XAT740_LOCUS45317</name>
</gene>
<organism evidence="1 2">
    <name type="scientific">Adineta ricciae</name>
    <name type="common">Rotifer</name>
    <dbReference type="NCBI Taxonomy" id="249248"/>
    <lineage>
        <taxon>Eukaryota</taxon>
        <taxon>Metazoa</taxon>
        <taxon>Spiralia</taxon>
        <taxon>Gnathifera</taxon>
        <taxon>Rotifera</taxon>
        <taxon>Eurotatoria</taxon>
        <taxon>Bdelloidea</taxon>
        <taxon>Adinetida</taxon>
        <taxon>Adinetidae</taxon>
        <taxon>Adineta</taxon>
    </lineage>
</organism>
<protein>
    <submittedName>
        <fullName evidence="1">Uncharacterized protein</fullName>
    </submittedName>
</protein>
<comment type="caution">
    <text evidence="1">The sequence shown here is derived from an EMBL/GenBank/DDBJ whole genome shotgun (WGS) entry which is preliminary data.</text>
</comment>
<dbReference type="EMBL" id="CAJNOR010005895">
    <property type="protein sequence ID" value="CAF1579264.1"/>
    <property type="molecule type" value="Genomic_DNA"/>
</dbReference>
<name>A0A815Z2Q8_ADIRI</name>
<evidence type="ECO:0000313" key="2">
    <source>
        <dbReference type="Proteomes" id="UP000663828"/>
    </source>
</evidence>
<proteinExistence type="predicted"/>
<accession>A0A815Z2Q8</accession>
<dbReference type="Proteomes" id="UP000663828">
    <property type="component" value="Unassembled WGS sequence"/>
</dbReference>
<evidence type="ECO:0000313" key="1">
    <source>
        <dbReference type="EMBL" id="CAF1579264.1"/>
    </source>
</evidence>
<reference evidence="1" key="1">
    <citation type="submission" date="2021-02" db="EMBL/GenBank/DDBJ databases">
        <authorList>
            <person name="Nowell W R."/>
        </authorList>
    </citation>
    <scope>NUCLEOTIDE SEQUENCE</scope>
</reference>